<feature type="chain" id="PRO_5033021208" evidence="2">
    <location>
        <begin position="27"/>
        <end position="222"/>
    </location>
</feature>
<comment type="caution">
    <text evidence="3">The sequence shown here is derived from an EMBL/GenBank/DDBJ whole genome shotgun (WGS) entry which is preliminary data.</text>
</comment>
<protein>
    <submittedName>
        <fullName evidence="3">Ca2+-binding RTX toxin-like protein</fullName>
    </submittedName>
</protein>
<dbReference type="AlphaFoldDB" id="A0A840P5T4"/>
<evidence type="ECO:0000313" key="3">
    <source>
        <dbReference type="EMBL" id="MBB5131375.1"/>
    </source>
</evidence>
<dbReference type="InterPro" id="IPR001343">
    <property type="entry name" value="Hemolysn_Ca-bd"/>
</dbReference>
<gene>
    <name evidence="3" type="ORF">HNP84_001081</name>
</gene>
<dbReference type="InterPro" id="IPR011049">
    <property type="entry name" value="Serralysin-like_metalloprot_C"/>
</dbReference>
<dbReference type="Pfam" id="PF00353">
    <property type="entry name" value="HemolysinCabind"/>
    <property type="match status" value="3"/>
</dbReference>
<keyword evidence="2" id="KW-0732">Signal</keyword>
<keyword evidence="4" id="KW-1185">Reference proteome</keyword>
<accession>A0A840P5T4</accession>
<feature type="signal peptide" evidence="2">
    <location>
        <begin position="1"/>
        <end position="26"/>
    </location>
</feature>
<dbReference type="RefSeq" id="WP_185048213.1">
    <property type="nucleotide sequence ID" value="NZ_BAABIX010000023.1"/>
</dbReference>
<name>A0A840P5T4_9ACTN</name>
<dbReference type="GO" id="GO:0005509">
    <property type="term" value="F:calcium ion binding"/>
    <property type="evidence" value="ECO:0007669"/>
    <property type="project" value="InterPro"/>
</dbReference>
<dbReference type="Proteomes" id="UP000578449">
    <property type="component" value="Unassembled WGS sequence"/>
</dbReference>
<evidence type="ECO:0000313" key="4">
    <source>
        <dbReference type="Proteomes" id="UP000578449"/>
    </source>
</evidence>
<feature type="region of interest" description="Disordered" evidence="1">
    <location>
        <begin position="122"/>
        <end position="143"/>
    </location>
</feature>
<sequence>MRVITGPSVAALLVAGVTFITGPAHAAAAGTVSLGDDGLTFTAGANVANRLTITRVGDQIRFVDIAAPVTENADLCTTFNNNAGTGVLCDVAVASRVNVYLRDEADLLTALSTVPYHVEGGAGDDEISTGDGTDTVRGGIGDDTIEDVGDGNDVVYGEAGQDEINIDDGLGRDTAYGGLNADTINADDGLRDIIRCGDGVFDRGDKADIDANDSALDCDSVF</sequence>
<evidence type="ECO:0000256" key="2">
    <source>
        <dbReference type="SAM" id="SignalP"/>
    </source>
</evidence>
<dbReference type="SUPFAM" id="SSF51120">
    <property type="entry name" value="beta-Roll"/>
    <property type="match status" value="1"/>
</dbReference>
<organism evidence="3 4">
    <name type="scientific">Thermocatellispora tengchongensis</name>
    <dbReference type="NCBI Taxonomy" id="1073253"/>
    <lineage>
        <taxon>Bacteria</taxon>
        <taxon>Bacillati</taxon>
        <taxon>Actinomycetota</taxon>
        <taxon>Actinomycetes</taxon>
        <taxon>Streptosporangiales</taxon>
        <taxon>Streptosporangiaceae</taxon>
        <taxon>Thermocatellispora</taxon>
    </lineage>
</organism>
<evidence type="ECO:0000256" key="1">
    <source>
        <dbReference type="SAM" id="MobiDB-lite"/>
    </source>
</evidence>
<reference evidence="3 4" key="1">
    <citation type="submission" date="2020-08" db="EMBL/GenBank/DDBJ databases">
        <title>Genomic Encyclopedia of Type Strains, Phase IV (KMG-IV): sequencing the most valuable type-strain genomes for metagenomic binning, comparative biology and taxonomic classification.</title>
        <authorList>
            <person name="Goeker M."/>
        </authorList>
    </citation>
    <scope>NUCLEOTIDE SEQUENCE [LARGE SCALE GENOMIC DNA]</scope>
    <source>
        <strain evidence="3 4">DSM 45615</strain>
    </source>
</reference>
<dbReference type="PRINTS" id="PR00313">
    <property type="entry name" value="CABNDNGRPT"/>
</dbReference>
<proteinExistence type="predicted"/>
<dbReference type="EMBL" id="JACHGN010000002">
    <property type="protein sequence ID" value="MBB5131375.1"/>
    <property type="molecule type" value="Genomic_DNA"/>
</dbReference>
<dbReference type="Gene3D" id="2.150.10.10">
    <property type="entry name" value="Serralysin-like metalloprotease, C-terminal"/>
    <property type="match status" value="1"/>
</dbReference>